<dbReference type="InterPro" id="IPR002109">
    <property type="entry name" value="Glutaredoxin"/>
</dbReference>
<reference evidence="3" key="1">
    <citation type="submission" date="2017-09" db="EMBL/GenBank/DDBJ databases">
        <title>Depth-based differentiation of microbial function through sediment-hosted aquifers and enrichment of novel symbionts in the deep terrestrial subsurface.</title>
        <authorList>
            <person name="Probst A.J."/>
            <person name="Ladd B."/>
            <person name="Jarett J.K."/>
            <person name="Geller-Mcgrath D.E."/>
            <person name="Sieber C.M.K."/>
            <person name="Emerson J.B."/>
            <person name="Anantharaman K."/>
            <person name="Thomas B.C."/>
            <person name="Malmstrom R."/>
            <person name="Stieglmeier M."/>
            <person name="Klingl A."/>
            <person name="Woyke T."/>
            <person name="Ryan C.M."/>
            <person name="Banfield J.F."/>
        </authorList>
    </citation>
    <scope>NUCLEOTIDE SEQUENCE [LARGE SCALE GENOMIC DNA]</scope>
</reference>
<name>A0A2H0YQX2_9BACT</name>
<dbReference type="Proteomes" id="UP000231472">
    <property type="component" value="Unassembled WGS sequence"/>
</dbReference>
<dbReference type="GO" id="GO:0045454">
    <property type="term" value="P:cell redox homeostasis"/>
    <property type="evidence" value="ECO:0007669"/>
    <property type="project" value="TreeGrafter"/>
</dbReference>
<organism evidence="2 3">
    <name type="scientific">Candidatus Nealsonbacteria bacterium CG08_land_8_20_14_0_20_36_22</name>
    <dbReference type="NCBI Taxonomy" id="1974704"/>
    <lineage>
        <taxon>Bacteria</taxon>
        <taxon>Candidatus Nealsoniibacteriota</taxon>
    </lineage>
</organism>
<dbReference type="PANTHER" id="PTHR34386">
    <property type="entry name" value="GLUTAREDOXIN"/>
    <property type="match status" value="1"/>
</dbReference>
<protein>
    <submittedName>
        <fullName evidence="2">NrdH-redoxin</fullName>
    </submittedName>
</protein>
<evidence type="ECO:0000259" key="1">
    <source>
        <dbReference type="Pfam" id="PF00462"/>
    </source>
</evidence>
<dbReference type="EMBL" id="PEYC01000024">
    <property type="protein sequence ID" value="PIS40153.1"/>
    <property type="molecule type" value="Genomic_DNA"/>
</dbReference>
<dbReference type="InterPro" id="IPR011911">
    <property type="entry name" value="GlrX_YruB"/>
</dbReference>
<sequence>MRKVRIFSTPSCPYCLTLKEYLKEHDINFEDLDVSQDKNALDEMVEKSGQLGVPVVDIDGEIIVGFDKEKINQLLNIKE</sequence>
<dbReference type="Pfam" id="PF00462">
    <property type="entry name" value="Glutaredoxin"/>
    <property type="match status" value="1"/>
</dbReference>
<feature type="domain" description="Glutaredoxin" evidence="1">
    <location>
        <begin position="4"/>
        <end position="63"/>
    </location>
</feature>
<dbReference type="SUPFAM" id="SSF52833">
    <property type="entry name" value="Thioredoxin-like"/>
    <property type="match status" value="1"/>
</dbReference>
<comment type="caution">
    <text evidence="2">The sequence shown here is derived from an EMBL/GenBank/DDBJ whole genome shotgun (WGS) entry which is preliminary data.</text>
</comment>
<evidence type="ECO:0000313" key="2">
    <source>
        <dbReference type="EMBL" id="PIS40153.1"/>
    </source>
</evidence>
<dbReference type="NCBIfam" id="TIGR02196">
    <property type="entry name" value="GlrX_YruB"/>
    <property type="match status" value="1"/>
</dbReference>
<proteinExistence type="predicted"/>
<accession>A0A2H0YQX2</accession>
<dbReference type="PROSITE" id="PS51354">
    <property type="entry name" value="GLUTAREDOXIN_2"/>
    <property type="match status" value="1"/>
</dbReference>
<dbReference type="PANTHER" id="PTHR34386:SF1">
    <property type="entry name" value="GLUTAREDOXIN-LIKE PROTEIN NRDH"/>
    <property type="match status" value="1"/>
</dbReference>
<dbReference type="CDD" id="cd02976">
    <property type="entry name" value="NrdH"/>
    <property type="match status" value="1"/>
</dbReference>
<evidence type="ECO:0000313" key="3">
    <source>
        <dbReference type="Proteomes" id="UP000231472"/>
    </source>
</evidence>
<dbReference type="InterPro" id="IPR036249">
    <property type="entry name" value="Thioredoxin-like_sf"/>
</dbReference>
<dbReference type="Gene3D" id="3.40.30.10">
    <property type="entry name" value="Glutaredoxin"/>
    <property type="match status" value="1"/>
</dbReference>
<dbReference type="InterPro" id="IPR051548">
    <property type="entry name" value="Grx-like_ET"/>
</dbReference>
<gene>
    <name evidence="2" type="ORF">COT32_01240</name>
</gene>
<dbReference type="GO" id="GO:0009055">
    <property type="term" value="F:electron transfer activity"/>
    <property type="evidence" value="ECO:0007669"/>
    <property type="project" value="TreeGrafter"/>
</dbReference>
<dbReference type="AlphaFoldDB" id="A0A2H0YQX2"/>